<protein>
    <submittedName>
        <fullName evidence="6">Glycoside hydrolase family 10 domain</fullName>
    </submittedName>
</protein>
<reference evidence="6 7" key="1">
    <citation type="submission" date="2023-12" db="EMBL/GenBank/DDBJ databases">
        <title>A high-quality genome assembly for Dillenia turbinata (Dilleniales).</title>
        <authorList>
            <person name="Chanderbali A."/>
        </authorList>
    </citation>
    <scope>NUCLEOTIDE SEQUENCE [LARGE SCALE GENOMIC DNA]</scope>
    <source>
        <strain evidence="6">LSX21</strain>
        <tissue evidence="6">Leaf</tissue>
    </source>
</reference>
<dbReference type="Proteomes" id="UP001370490">
    <property type="component" value="Unassembled WGS sequence"/>
</dbReference>
<dbReference type="InterPro" id="IPR044846">
    <property type="entry name" value="GH10"/>
</dbReference>
<dbReference type="GO" id="GO:0031176">
    <property type="term" value="F:endo-1,4-beta-xylanase activity"/>
    <property type="evidence" value="ECO:0007669"/>
    <property type="project" value="UniProtKB-ARBA"/>
</dbReference>
<keyword evidence="4" id="KW-0624">Polysaccharide degradation</keyword>
<keyword evidence="2 6" id="KW-0378">Hydrolase</keyword>
<accession>A0AAN8UWE3</accession>
<comment type="similarity">
    <text evidence="1">Belongs to the glycosyl hydrolase 10 (cellulase F) family.</text>
</comment>
<dbReference type="SUPFAM" id="SSF51445">
    <property type="entry name" value="(Trans)glycosidases"/>
    <property type="match status" value="1"/>
</dbReference>
<dbReference type="AlphaFoldDB" id="A0AAN8UWE3"/>
<comment type="caution">
    <text evidence="6">The sequence shown here is derived from an EMBL/GenBank/DDBJ whole genome shotgun (WGS) entry which is preliminary data.</text>
</comment>
<name>A0AAN8UWE3_9MAGN</name>
<organism evidence="6 7">
    <name type="scientific">Dillenia turbinata</name>
    <dbReference type="NCBI Taxonomy" id="194707"/>
    <lineage>
        <taxon>Eukaryota</taxon>
        <taxon>Viridiplantae</taxon>
        <taxon>Streptophyta</taxon>
        <taxon>Embryophyta</taxon>
        <taxon>Tracheophyta</taxon>
        <taxon>Spermatophyta</taxon>
        <taxon>Magnoliopsida</taxon>
        <taxon>eudicotyledons</taxon>
        <taxon>Gunneridae</taxon>
        <taxon>Pentapetalae</taxon>
        <taxon>Dilleniales</taxon>
        <taxon>Dilleniaceae</taxon>
        <taxon>Dillenia</taxon>
    </lineage>
</organism>
<dbReference type="SMART" id="SM00633">
    <property type="entry name" value="Glyco_10"/>
    <property type="match status" value="1"/>
</dbReference>
<dbReference type="InterPro" id="IPR008979">
    <property type="entry name" value="Galactose-bd-like_sf"/>
</dbReference>
<dbReference type="Gene3D" id="2.60.120.260">
    <property type="entry name" value="Galactose-binding domain-like"/>
    <property type="match status" value="1"/>
</dbReference>
<feature type="domain" description="GH10" evidence="5">
    <location>
        <begin position="174"/>
        <end position="470"/>
    </location>
</feature>
<dbReference type="InterPro" id="IPR001000">
    <property type="entry name" value="GH10_dom"/>
</dbReference>
<dbReference type="Pfam" id="PF00331">
    <property type="entry name" value="Glyco_hydro_10"/>
    <property type="match status" value="1"/>
</dbReference>
<dbReference type="PROSITE" id="PS51760">
    <property type="entry name" value="GH10_2"/>
    <property type="match status" value="1"/>
</dbReference>
<dbReference type="InterPro" id="IPR017853">
    <property type="entry name" value="GH"/>
</dbReference>
<dbReference type="PANTHER" id="PTHR31490">
    <property type="entry name" value="GLYCOSYL HYDROLASE"/>
    <property type="match status" value="1"/>
</dbReference>
<gene>
    <name evidence="6" type="ORF">RJ641_019568</name>
</gene>
<dbReference type="PANTHER" id="PTHR31490:SF3">
    <property type="entry name" value="GLYCOSYL HYDROLASE FAMILY 10 PROTEIN"/>
    <property type="match status" value="1"/>
</dbReference>
<evidence type="ECO:0000313" key="6">
    <source>
        <dbReference type="EMBL" id="KAK6916707.1"/>
    </source>
</evidence>
<keyword evidence="3" id="KW-0119">Carbohydrate metabolism</keyword>
<evidence type="ECO:0000256" key="3">
    <source>
        <dbReference type="ARBA" id="ARBA00023277"/>
    </source>
</evidence>
<dbReference type="Gene3D" id="3.20.20.80">
    <property type="entry name" value="Glycosidases"/>
    <property type="match status" value="1"/>
</dbReference>
<evidence type="ECO:0000259" key="5">
    <source>
        <dbReference type="PROSITE" id="PS51760"/>
    </source>
</evidence>
<evidence type="ECO:0000256" key="4">
    <source>
        <dbReference type="ARBA" id="ARBA00023326"/>
    </source>
</evidence>
<evidence type="ECO:0000256" key="2">
    <source>
        <dbReference type="ARBA" id="ARBA00022801"/>
    </source>
</evidence>
<feature type="non-terminal residue" evidence="6">
    <location>
        <position position="1"/>
    </location>
</feature>
<dbReference type="EMBL" id="JBAMMX010000024">
    <property type="protein sequence ID" value="KAK6916707.1"/>
    <property type="molecule type" value="Genomic_DNA"/>
</dbReference>
<proteinExistence type="inferred from homology"/>
<dbReference type="PRINTS" id="PR00134">
    <property type="entry name" value="GLHYDRLASE10"/>
</dbReference>
<keyword evidence="7" id="KW-1185">Reference proteome</keyword>
<sequence>GPLYDYTAYTQCESSPRQPLYNGGILQNSTQRVPSSMIRYGNNAFYPSIVFHNLRNGTFYTFSSWVKISGADSALIRASITPGNSTYFCVGTVIAKSNCWSFLKGGFVFDAPPNSTVLDLQNTDGRDFNITMASTSLQPFTDDQWRANQELQINKQRKRAITIHVADAQGNRLQGASVTVKQISKDFPFGSAIAYTIIGNSPYQKWFLERFNAAVFENELKWYVTEPVQGQVNYNLADELLKFIRANRILTRGHNIFWEDPKFIPSWVQNLTGSQLQSAVNNRIQSLLSQSREEFIQWDVNNEMLHFNFYEQRLGPNASLGFYQTAQKSDPLATLVMNEYNVIETCYDNNASIDLYISRLEQLESDGVSMNGIGLEGHFTVPNPPLIRAVLDKLSTLGLPIWFTEVDISNKFNNATQAVYLEKVLREVFSHPAVDGIMLWTALHQNGCYQMCLTDNNFRNLPAGDVVDKLLKEWQTGEMKNTTDNHGSYTFFGFLGEYTVNVQYQNRSAKSTFYLCSGDETEHFTINV</sequence>
<dbReference type="GO" id="GO:0000272">
    <property type="term" value="P:polysaccharide catabolic process"/>
    <property type="evidence" value="ECO:0007669"/>
    <property type="project" value="UniProtKB-KW"/>
</dbReference>
<evidence type="ECO:0000256" key="1">
    <source>
        <dbReference type="ARBA" id="ARBA00007495"/>
    </source>
</evidence>
<evidence type="ECO:0000313" key="7">
    <source>
        <dbReference type="Proteomes" id="UP001370490"/>
    </source>
</evidence>
<dbReference type="SUPFAM" id="SSF49785">
    <property type="entry name" value="Galactose-binding domain-like"/>
    <property type="match status" value="1"/>
</dbReference>